<evidence type="ECO:0000313" key="4">
    <source>
        <dbReference type="Proteomes" id="UP000218505"/>
    </source>
</evidence>
<evidence type="ECO:0000256" key="2">
    <source>
        <dbReference type="SAM" id="SignalP"/>
    </source>
</evidence>
<proteinExistence type="predicted"/>
<keyword evidence="2" id="KW-0732">Signal</keyword>
<protein>
    <recommendedName>
        <fullName evidence="5">Secreted protein</fullName>
    </recommendedName>
</protein>
<dbReference type="EMBL" id="CP023445">
    <property type="protein sequence ID" value="ATE53757.1"/>
    <property type="molecule type" value="Genomic_DNA"/>
</dbReference>
<dbReference type="Proteomes" id="UP000218505">
    <property type="component" value="Chromosome"/>
</dbReference>
<sequence>MAAHRASRALAVLLLVPALALAPSAAGEPDPEGPPEPAPPSASAGIVIDYRVDGTNRVAKLGSDLTIGPGALSAEIDLLAGSITGQLELPPSDGYFLSFGFVPTTSRVDLIPVNPVLGTIVEGQVTATALITIRLGDVVVGGQPLDVGPDCRTVEPAVLELSGPFDLVAIPMEATFTIPPFTGCQGVERLDPLLTGLVSGPGNGVELTLTARL</sequence>
<dbReference type="AlphaFoldDB" id="A0A290Z422"/>
<dbReference type="KEGG" id="apre:CNX65_11010"/>
<accession>A0A290Z422</accession>
<dbReference type="RefSeq" id="WP_096492691.1">
    <property type="nucleotide sequence ID" value="NZ_CP023445.1"/>
</dbReference>
<organism evidence="3 4">
    <name type="scientific">Actinosynnema pretiosum</name>
    <dbReference type="NCBI Taxonomy" id="42197"/>
    <lineage>
        <taxon>Bacteria</taxon>
        <taxon>Bacillati</taxon>
        <taxon>Actinomycetota</taxon>
        <taxon>Actinomycetes</taxon>
        <taxon>Pseudonocardiales</taxon>
        <taxon>Pseudonocardiaceae</taxon>
        <taxon>Actinosynnema</taxon>
    </lineage>
</organism>
<feature type="chain" id="PRO_5038968593" description="Secreted protein" evidence="2">
    <location>
        <begin position="23"/>
        <end position="213"/>
    </location>
</feature>
<evidence type="ECO:0000313" key="3">
    <source>
        <dbReference type="EMBL" id="ATE53757.1"/>
    </source>
</evidence>
<evidence type="ECO:0008006" key="5">
    <source>
        <dbReference type="Google" id="ProtNLM"/>
    </source>
</evidence>
<name>A0A290Z422_9PSEU</name>
<reference evidence="3" key="1">
    <citation type="submission" date="2017-09" db="EMBL/GenBank/DDBJ databases">
        <title>Complete Genome Sequence of ansamitocin-producing Bacterium Actinosynnema pretiosum X47.</title>
        <authorList>
            <person name="Cao G."/>
            <person name="Zong G."/>
            <person name="Zhong C."/>
            <person name="Fu J."/>
        </authorList>
    </citation>
    <scope>NUCLEOTIDE SEQUENCE [LARGE SCALE GENOMIC DNA]</scope>
    <source>
        <strain evidence="3">X47</strain>
    </source>
</reference>
<feature type="signal peptide" evidence="2">
    <location>
        <begin position="1"/>
        <end position="22"/>
    </location>
</feature>
<gene>
    <name evidence="3" type="ORF">CNX65_11010</name>
</gene>
<feature type="region of interest" description="Disordered" evidence="1">
    <location>
        <begin position="24"/>
        <end position="43"/>
    </location>
</feature>
<evidence type="ECO:0000256" key="1">
    <source>
        <dbReference type="SAM" id="MobiDB-lite"/>
    </source>
</evidence>
<keyword evidence="4" id="KW-1185">Reference proteome</keyword>